<dbReference type="NCBIfam" id="TIGR01509">
    <property type="entry name" value="HAD-SF-IA-v3"/>
    <property type="match status" value="1"/>
</dbReference>
<protein>
    <submittedName>
        <fullName evidence="1">Uncharacterized protein</fullName>
    </submittedName>
</protein>
<dbReference type="GO" id="GO:0016791">
    <property type="term" value="F:phosphatase activity"/>
    <property type="evidence" value="ECO:0007669"/>
    <property type="project" value="UniProtKB-ARBA"/>
</dbReference>
<dbReference type="SFLD" id="SFLDS00003">
    <property type="entry name" value="Haloacid_Dehalogenase"/>
    <property type="match status" value="1"/>
</dbReference>
<dbReference type="PANTHER" id="PTHR43885:SF1">
    <property type="entry name" value="SUPERFAMILY HYDROLASE, PUTATIVE (AFU_ORTHOLOGUE AFUA_4G13290)-RELATED"/>
    <property type="match status" value="1"/>
</dbReference>
<dbReference type="Gene3D" id="1.10.260.80">
    <property type="match status" value="1"/>
</dbReference>
<reference evidence="1 2" key="2">
    <citation type="journal article" date="2014" name="J. Gen. Appl. Microbiol.">
        <title>The early diverging ascomycetous budding yeast Saitoella complicata has three histone deacetylases belonging to the Clr6, Hos2, and Rpd3 lineages.</title>
        <authorList>
            <person name="Nishida H."/>
            <person name="Matsumoto T."/>
            <person name="Kondo S."/>
            <person name="Hamamoto M."/>
            <person name="Yoshikawa H."/>
        </authorList>
    </citation>
    <scope>NUCLEOTIDE SEQUENCE [LARGE SCALE GENOMIC DNA]</scope>
    <source>
        <strain evidence="1 2">NRRL Y-17804</strain>
    </source>
</reference>
<dbReference type="Gene3D" id="3.40.50.1000">
    <property type="entry name" value="HAD superfamily/HAD-like"/>
    <property type="match status" value="1"/>
</dbReference>
<evidence type="ECO:0000313" key="1">
    <source>
        <dbReference type="EMBL" id="GAO48075.1"/>
    </source>
</evidence>
<dbReference type="SUPFAM" id="SSF56784">
    <property type="entry name" value="HAD-like"/>
    <property type="match status" value="1"/>
</dbReference>
<dbReference type="STRING" id="698492.A0A0E9NF91"/>
<reference evidence="1 2" key="3">
    <citation type="journal article" date="2015" name="Genome Announc.">
        <title>Draft Genome Sequence of the Archiascomycetous Yeast Saitoella complicata.</title>
        <authorList>
            <person name="Yamauchi K."/>
            <person name="Kondo S."/>
            <person name="Hamamoto M."/>
            <person name="Takahashi Y."/>
            <person name="Ogura Y."/>
            <person name="Hayashi T."/>
            <person name="Nishida H."/>
        </authorList>
    </citation>
    <scope>NUCLEOTIDE SEQUENCE [LARGE SCALE GENOMIC DNA]</scope>
    <source>
        <strain evidence="1 2">NRRL Y-17804</strain>
    </source>
</reference>
<dbReference type="NCBIfam" id="TIGR01549">
    <property type="entry name" value="HAD-SF-IA-v1"/>
    <property type="match status" value="1"/>
</dbReference>
<accession>A0A0E9NF91</accession>
<dbReference type="SFLD" id="SFLDG01129">
    <property type="entry name" value="C1.5:_HAD__Beta-PGM__Phosphata"/>
    <property type="match status" value="1"/>
</dbReference>
<comment type="caution">
    <text evidence="1">The sequence shown here is derived from an EMBL/GenBank/DDBJ whole genome shotgun (WGS) entry which is preliminary data.</text>
</comment>
<dbReference type="OMA" id="QTYMFKE"/>
<dbReference type="Proteomes" id="UP000033140">
    <property type="component" value="Unassembled WGS sequence"/>
</dbReference>
<sequence>MRFHGLKSGTPNSRINAVKGVVFDMDGTLCLPQTYMFKEMRQALKIAPAIDILDHIHSLPQPEQSEAEEAIRSIERRAMQEMKAQPGLRELFAFLEHQGIPKAICTRNFPVPTNHLISTFLGGLDVSPVVTREFRPPKPHPAPILHIAEHWNVDPQAVIMVGDSADDLEAGKRAGAATVLLLSDVNGHLKDTADVVIASLTELIQVLENGF</sequence>
<proteinExistence type="predicted"/>
<dbReference type="AlphaFoldDB" id="A0A0E9NF91"/>
<dbReference type="Pfam" id="PF00702">
    <property type="entry name" value="Hydrolase"/>
    <property type="match status" value="1"/>
</dbReference>
<gene>
    <name evidence="1" type="ORF">G7K_2262-t1</name>
</gene>
<dbReference type="PANTHER" id="PTHR43885">
    <property type="entry name" value="HALOACID DEHALOGENASE-LIKE HYDROLASE"/>
    <property type="match status" value="1"/>
</dbReference>
<name>A0A0E9NF91_SAICN</name>
<keyword evidence="2" id="KW-1185">Reference proteome</keyword>
<organism evidence="1 2">
    <name type="scientific">Saitoella complicata (strain BCRC 22490 / CBS 7301 / JCM 7358 / NBRC 10748 / NRRL Y-17804)</name>
    <dbReference type="NCBI Taxonomy" id="698492"/>
    <lineage>
        <taxon>Eukaryota</taxon>
        <taxon>Fungi</taxon>
        <taxon>Dikarya</taxon>
        <taxon>Ascomycota</taxon>
        <taxon>Taphrinomycotina</taxon>
        <taxon>Taphrinomycotina incertae sedis</taxon>
        <taxon>Saitoella</taxon>
    </lineage>
</organism>
<reference evidence="1 2" key="1">
    <citation type="journal article" date="2011" name="J. Gen. Appl. Microbiol.">
        <title>Draft genome sequencing of the enigmatic yeast Saitoella complicata.</title>
        <authorList>
            <person name="Nishida H."/>
            <person name="Hamamoto M."/>
            <person name="Sugiyama J."/>
        </authorList>
    </citation>
    <scope>NUCLEOTIDE SEQUENCE [LARGE SCALE GENOMIC DNA]</scope>
    <source>
        <strain evidence="1 2">NRRL Y-17804</strain>
    </source>
</reference>
<dbReference type="EMBL" id="BACD03000012">
    <property type="protein sequence ID" value="GAO48075.1"/>
    <property type="molecule type" value="Genomic_DNA"/>
</dbReference>
<dbReference type="InterPro" id="IPR023214">
    <property type="entry name" value="HAD_sf"/>
</dbReference>
<dbReference type="InterPro" id="IPR006439">
    <property type="entry name" value="HAD-SF_hydro_IA"/>
</dbReference>
<evidence type="ECO:0000313" key="2">
    <source>
        <dbReference type="Proteomes" id="UP000033140"/>
    </source>
</evidence>
<dbReference type="InterPro" id="IPR036412">
    <property type="entry name" value="HAD-like_sf"/>
</dbReference>